<dbReference type="InterPro" id="IPR043741">
    <property type="entry name" value="DUF5686"/>
</dbReference>
<keyword evidence="1" id="KW-0675">Receptor</keyword>
<dbReference type="InterPro" id="IPR008969">
    <property type="entry name" value="CarboxyPept-like_regulatory"/>
</dbReference>
<protein>
    <submittedName>
        <fullName evidence="1">TonB-dependent receptor</fullName>
    </submittedName>
</protein>
<proteinExistence type="predicted"/>
<dbReference type="Gene3D" id="2.60.40.1120">
    <property type="entry name" value="Carboxypeptidase-like, regulatory domain"/>
    <property type="match status" value="1"/>
</dbReference>
<accession>R7ZSH1</accession>
<dbReference type="Proteomes" id="UP000013909">
    <property type="component" value="Unassembled WGS sequence"/>
</dbReference>
<sequence length="862" mass="98644">MGLVLGQGIRGTVYSENGTRLPFASIVLRNTGEGAPTNDQGYFEIALKPGLYDVVAQYLGYATAVSTVEVTNNWAEVDFRLKEQTYALSEVVISNKQEDPALTIMRKAIAKAKFHRLQVQEYTMKVYIKGTGQLSNIPFLLRKEMEKEGIKANEAYTSESVSILKFRQPNVVEEQVISIRSQGEENQTSPAPYIAASFYAPNVNEAISPFSPAAFAYYRFQYSGSFLEGDVVVNRIKVTPRSRGERVFEGYIYIIEDLWALHSLDLKTSLLGFQIGVKQLFQPVAPQVWMPTTHTYTFSGKFFGFAGEYQYLAATSEHQITLNPDLLVETTIIDEKVDKIPDDLQRVNRKNPALEQLSEAENMTRKEFRKLINAYEKETLSERENAEVIAERYYSVDSMATKRNLTYWDSIRPVKLTDAEIRGYRRDDSLAVVEAAKRSSEDSIASKAKRKFSPMEVLSGGRYHFGKGKSAGFYPNFSRISYNTVEGVKVGLAGFYRIERSEKMADSTTVFRRSWNFRPEVRYGFASDRLFGTLDIRRSVTRGRPGYTWGITGGSFVFQFNGDNPLSEHVNMAYTLLLRQNYLKLYAQDFVEGYFFHRVTDAFTYRTRISYAQRHTLENQANFSWYRANNREFTDNQPENIEAPPEAFDPHRALTWKNSVEWRPGLKYRIRNGRKYPLYQSAPLVNLSYTKAIPTGNTLSSASFDWLEANMEHGFDLGVSGKLQVNLTGGSFISADRVFFPDYKHFGGNRTIFANMGVASNYRFMDYYAYSTKSHYVGGIVHYQFRKFLLTQLPMLRFSGLRENIFFNYLKTDHSPHYWELGYSLDNLFRIFRIETGVGFENRDPLRGGIRLGIASFINIGN</sequence>
<name>R7ZSH1_9BACT</name>
<dbReference type="Pfam" id="PF13715">
    <property type="entry name" value="CarbopepD_reg_2"/>
    <property type="match status" value="1"/>
</dbReference>
<dbReference type="Pfam" id="PF18939">
    <property type="entry name" value="DUF5686"/>
    <property type="match status" value="1"/>
</dbReference>
<dbReference type="PATRIC" id="fig|1288963.3.peg.2611"/>
<dbReference type="STRING" id="1232681.ADIS_2620"/>
<evidence type="ECO:0000313" key="2">
    <source>
        <dbReference type="Proteomes" id="UP000013909"/>
    </source>
</evidence>
<dbReference type="SUPFAM" id="SSF49464">
    <property type="entry name" value="Carboxypeptidase regulatory domain-like"/>
    <property type="match status" value="1"/>
</dbReference>
<dbReference type="EMBL" id="AQHR01000070">
    <property type="protein sequence ID" value="EON76959.1"/>
    <property type="molecule type" value="Genomic_DNA"/>
</dbReference>
<dbReference type="AlphaFoldDB" id="R7ZSH1"/>
<keyword evidence="2" id="KW-1185">Reference proteome</keyword>
<organism evidence="1 2">
    <name type="scientific">Lunatimonas lonarensis</name>
    <dbReference type="NCBI Taxonomy" id="1232681"/>
    <lineage>
        <taxon>Bacteria</taxon>
        <taxon>Pseudomonadati</taxon>
        <taxon>Bacteroidota</taxon>
        <taxon>Cytophagia</taxon>
        <taxon>Cytophagales</taxon>
        <taxon>Cyclobacteriaceae</taxon>
    </lineage>
</organism>
<reference evidence="1 2" key="1">
    <citation type="submission" date="2013-02" db="EMBL/GenBank/DDBJ databases">
        <title>A novel strain isolated from Lonar lake, Maharashtra, India.</title>
        <authorList>
            <person name="Singh A."/>
        </authorList>
    </citation>
    <scope>NUCLEOTIDE SEQUENCE [LARGE SCALE GENOMIC DNA]</scope>
    <source>
        <strain evidence="1 2">AK24</strain>
    </source>
</reference>
<gene>
    <name evidence="1" type="ORF">ADIS_2620</name>
</gene>
<evidence type="ECO:0000313" key="1">
    <source>
        <dbReference type="EMBL" id="EON76959.1"/>
    </source>
</evidence>
<comment type="caution">
    <text evidence="1">The sequence shown here is derived from an EMBL/GenBank/DDBJ whole genome shotgun (WGS) entry which is preliminary data.</text>
</comment>